<organism evidence="2 3">
    <name type="scientific">Scrofimicrobium canadense</name>
    <dbReference type="NCBI Taxonomy" id="2652290"/>
    <lineage>
        <taxon>Bacteria</taxon>
        <taxon>Bacillati</taxon>
        <taxon>Actinomycetota</taxon>
        <taxon>Actinomycetes</taxon>
        <taxon>Actinomycetales</taxon>
        <taxon>Actinomycetaceae</taxon>
        <taxon>Scrofimicrobium</taxon>
    </lineage>
</organism>
<sequence>MSGWVSQLLIYPVVLYQKYISPGLPRRCRYYPTCSDYAVQALKRHGPMKGILLATWRILRCNPWSKGGVDHVPSKGMWHAPKWVPPPDWVGYDLSEEEP</sequence>
<keyword evidence="3" id="KW-1185">Reference proteome</keyword>
<keyword evidence="1" id="KW-0472">Membrane</keyword>
<comment type="subcellular location">
    <subcellularLocation>
        <location evidence="1">Cell membrane</location>
        <topology evidence="1">Peripheral membrane protein</topology>
        <orientation evidence="1">Cytoplasmic side</orientation>
    </subcellularLocation>
</comment>
<dbReference type="Pfam" id="PF01809">
    <property type="entry name" value="YidD"/>
    <property type="match status" value="1"/>
</dbReference>
<dbReference type="EMBL" id="VULO01000016">
    <property type="protein sequence ID" value="MSS85370.1"/>
    <property type="molecule type" value="Genomic_DNA"/>
</dbReference>
<proteinExistence type="inferred from homology"/>
<evidence type="ECO:0000313" key="2">
    <source>
        <dbReference type="EMBL" id="MSS85370.1"/>
    </source>
</evidence>
<evidence type="ECO:0000313" key="3">
    <source>
        <dbReference type="Proteomes" id="UP000470875"/>
    </source>
</evidence>
<comment type="caution">
    <text evidence="2">The sequence shown here is derived from an EMBL/GenBank/DDBJ whole genome shotgun (WGS) entry which is preliminary data.</text>
</comment>
<dbReference type="InterPro" id="IPR002696">
    <property type="entry name" value="Membr_insert_effic_factor_YidD"/>
</dbReference>
<reference evidence="2 3" key="1">
    <citation type="submission" date="2019-08" db="EMBL/GenBank/DDBJ databases">
        <title>In-depth cultivation of the pig gut microbiome towards novel bacterial diversity and tailored functional studies.</title>
        <authorList>
            <person name="Wylensek D."/>
            <person name="Hitch T.C.A."/>
            <person name="Clavel T."/>
        </authorList>
    </citation>
    <scope>NUCLEOTIDE SEQUENCE [LARGE SCALE GENOMIC DNA]</scope>
    <source>
        <strain evidence="2 3">WB03_NA08</strain>
    </source>
</reference>
<evidence type="ECO:0000256" key="1">
    <source>
        <dbReference type="HAMAP-Rule" id="MF_00386"/>
    </source>
</evidence>
<comment type="similarity">
    <text evidence="1">Belongs to the UPF0161 family.</text>
</comment>
<dbReference type="Proteomes" id="UP000470875">
    <property type="component" value="Unassembled WGS sequence"/>
</dbReference>
<dbReference type="AlphaFoldDB" id="A0A6N7VWJ6"/>
<dbReference type="HAMAP" id="MF_00386">
    <property type="entry name" value="UPF0161_YidD"/>
    <property type="match status" value="1"/>
</dbReference>
<dbReference type="SMART" id="SM01234">
    <property type="entry name" value="Haemolytic"/>
    <property type="match status" value="1"/>
</dbReference>
<accession>A0A6N7VWJ6</accession>
<dbReference type="PANTHER" id="PTHR33383:SF1">
    <property type="entry name" value="MEMBRANE PROTEIN INSERTION EFFICIENCY FACTOR-RELATED"/>
    <property type="match status" value="1"/>
</dbReference>
<dbReference type="PANTHER" id="PTHR33383">
    <property type="entry name" value="MEMBRANE PROTEIN INSERTION EFFICIENCY FACTOR-RELATED"/>
    <property type="match status" value="1"/>
</dbReference>
<dbReference type="RefSeq" id="WP_318656691.1">
    <property type="nucleotide sequence ID" value="NZ_VULO01000016.1"/>
</dbReference>
<protein>
    <recommendedName>
        <fullName evidence="1">Putative membrane protein insertion efficiency factor</fullName>
    </recommendedName>
</protein>
<dbReference type="NCBIfam" id="TIGR00278">
    <property type="entry name" value="membrane protein insertion efficiency factor YidD"/>
    <property type="match status" value="1"/>
</dbReference>
<keyword evidence="1" id="KW-1003">Cell membrane</keyword>
<dbReference type="GO" id="GO:0005886">
    <property type="term" value="C:plasma membrane"/>
    <property type="evidence" value="ECO:0007669"/>
    <property type="project" value="UniProtKB-SubCell"/>
</dbReference>
<comment type="function">
    <text evidence="1">Could be involved in insertion of integral membrane proteins into the membrane.</text>
</comment>
<name>A0A6N7VWJ6_9ACTO</name>
<gene>
    <name evidence="2" type="primary">yidD</name>
    <name evidence="2" type="ORF">FYJ24_11540</name>
</gene>